<keyword evidence="3" id="KW-0813">Transport</keyword>
<name>A0A1E8F1Q9_9CLOT</name>
<sequence length="447" mass="47079">MKNYVDVEEKLPMLKTIPLSFQHLFAMVGATILVPMLTGMSPSIALFCSGIGTLLYILCTKAKLPAYIGSSFAFIGPMTVASAAYGPNAMLSGIIAAGFVYVIVALIIKFTGIDWLNKALPPVVVGSVVIVIGLGLAGVAINWAGLNSAFTTPAMQSVPRWAWIAVSMITLAVGVLGTMYFKGFLGVIPILISMIVGYMSALILGVIPKEAINQIVSAKLFQLPPFMAPKFNINAMILMAPVAFVTLAEHIGHVYVTNNVVGRDFTKEPGLHRSILGDGLATIFAGFAGGPPNTTYGENVGVMAITRVYSVWVIGFAAVIAIVLSFIGPVAAIIQTMPMPVMGGVSILLFGIIASSGFRVFVEDKIDFSKKRNLIIASVIIVLGIGGAAIKFKFNGSDVEIAGVALATLVGIILNLILPEQSKSEDSAVVIEESEQKNGLKSKKAAI</sequence>
<evidence type="ECO:0000313" key="8">
    <source>
        <dbReference type="EMBL" id="OFI07568.1"/>
    </source>
</evidence>
<evidence type="ECO:0000313" key="9">
    <source>
        <dbReference type="Proteomes" id="UP000175744"/>
    </source>
</evidence>
<dbReference type="Proteomes" id="UP000175744">
    <property type="component" value="Unassembled WGS sequence"/>
</dbReference>
<feature type="transmembrane region" description="Helical" evidence="7">
    <location>
        <begin position="311"/>
        <end position="334"/>
    </location>
</feature>
<dbReference type="NCBIfam" id="NF007995">
    <property type="entry name" value="PRK10720.1"/>
    <property type="match status" value="1"/>
</dbReference>
<evidence type="ECO:0000256" key="7">
    <source>
        <dbReference type="SAM" id="Phobius"/>
    </source>
</evidence>
<reference evidence="8 9" key="1">
    <citation type="submission" date="2016-06" db="EMBL/GenBank/DDBJ databases">
        <title>Genome sequence of Clostridium acetireducens DSM 10703.</title>
        <authorList>
            <person name="Poehlein A."/>
            <person name="Fluechter S."/>
            <person name="Duerre P."/>
            <person name="Daniel R."/>
        </authorList>
    </citation>
    <scope>NUCLEOTIDE SEQUENCE [LARGE SCALE GENOMIC DNA]</scope>
    <source>
        <strain evidence="8 9">DSM 10703</strain>
    </source>
</reference>
<dbReference type="GO" id="GO:0005886">
    <property type="term" value="C:plasma membrane"/>
    <property type="evidence" value="ECO:0007669"/>
    <property type="project" value="TreeGrafter"/>
</dbReference>
<accession>A0A1E8F1Q9</accession>
<feature type="transmembrane region" description="Helical" evidence="7">
    <location>
        <begin position="188"/>
        <end position="207"/>
    </location>
</feature>
<dbReference type="AlphaFoldDB" id="A0A1E8F1Q9"/>
<keyword evidence="6 7" id="KW-0472">Membrane</keyword>
<keyword evidence="4 7" id="KW-0812">Transmembrane</keyword>
<gene>
    <name evidence="8" type="primary">uraA</name>
    <name evidence="8" type="ORF">CLOACE_01720</name>
</gene>
<keyword evidence="5 7" id="KW-1133">Transmembrane helix</keyword>
<dbReference type="EMBL" id="LZFO01000002">
    <property type="protein sequence ID" value="OFI07568.1"/>
    <property type="molecule type" value="Genomic_DNA"/>
</dbReference>
<organism evidence="8 9">
    <name type="scientific">Clostridium acetireducens DSM 10703</name>
    <dbReference type="NCBI Taxonomy" id="1121290"/>
    <lineage>
        <taxon>Bacteria</taxon>
        <taxon>Bacillati</taxon>
        <taxon>Bacillota</taxon>
        <taxon>Clostridia</taxon>
        <taxon>Eubacteriales</taxon>
        <taxon>Clostridiaceae</taxon>
        <taxon>Clostridium</taxon>
    </lineage>
</organism>
<dbReference type="InterPro" id="IPR006043">
    <property type="entry name" value="NCS2"/>
</dbReference>
<dbReference type="PROSITE" id="PS01116">
    <property type="entry name" value="XANTH_URACIL_PERMASE"/>
    <property type="match status" value="1"/>
</dbReference>
<keyword evidence="9" id="KW-1185">Reference proteome</keyword>
<dbReference type="PANTHER" id="PTHR42810:SF2">
    <property type="entry name" value="PURINE PERMEASE C1399.01C-RELATED"/>
    <property type="match status" value="1"/>
</dbReference>
<dbReference type="NCBIfam" id="TIGR00801">
    <property type="entry name" value="ncs2"/>
    <property type="match status" value="1"/>
</dbReference>
<feature type="transmembrane region" description="Helical" evidence="7">
    <location>
        <begin position="161"/>
        <end position="181"/>
    </location>
</feature>
<evidence type="ECO:0000256" key="2">
    <source>
        <dbReference type="ARBA" id="ARBA00008821"/>
    </source>
</evidence>
<evidence type="ECO:0000256" key="6">
    <source>
        <dbReference type="ARBA" id="ARBA00023136"/>
    </source>
</evidence>
<feature type="transmembrane region" description="Helical" evidence="7">
    <location>
        <begin position="40"/>
        <end position="59"/>
    </location>
</feature>
<comment type="caution">
    <text evidence="8">The sequence shown here is derived from an EMBL/GenBank/DDBJ whole genome shotgun (WGS) entry which is preliminary data.</text>
</comment>
<dbReference type="PATRIC" id="fig|1121290.3.peg.175"/>
<protein>
    <submittedName>
        <fullName evidence="8">Uracil permease</fullName>
    </submittedName>
</protein>
<comment type="subcellular location">
    <subcellularLocation>
        <location evidence="1">Membrane</location>
        <topology evidence="1">Multi-pass membrane protein</topology>
    </subcellularLocation>
</comment>
<feature type="transmembrane region" description="Helical" evidence="7">
    <location>
        <begin position="66"/>
        <end position="85"/>
    </location>
</feature>
<dbReference type="InterPro" id="IPR006042">
    <property type="entry name" value="Xan_ur_permease"/>
</dbReference>
<feature type="transmembrane region" description="Helical" evidence="7">
    <location>
        <begin position="227"/>
        <end position="248"/>
    </location>
</feature>
<feature type="transmembrane region" description="Helical" evidence="7">
    <location>
        <begin position="374"/>
        <end position="394"/>
    </location>
</feature>
<feature type="transmembrane region" description="Helical" evidence="7">
    <location>
        <begin position="400"/>
        <end position="418"/>
    </location>
</feature>
<evidence type="ECO:0000256" key="5">
    <source>
        <dbReference type="ARBA" id="ARBA00022989"/>
    </source>
</evidence>
<evidence type="ECO:0000256" key="4">
    <source>
        <dbReference type="ARBA" id="ARBA00022692"/>
    </source>
</evidence>
<feature type="transmembrane region" description="Helical" evidence="7">
    <location>
        <begin position="91"/>
        <end position="108"/>
    </location>
</feature>
<comment type="similarity">
    <text evidence="2">Belongs to the nucleobase:cation symporter-2 (NCS2) (TC 2.A.40) family.</text>
</comment>
<dbReference type="OrthoDB" id="9779092at2"/>
<dbReference type="PANTHER" id="PTHR42810">
    <property type="entry name" value="PURINE PERMEASE C1399.01C-RELATED"/>
    <property type="match status" value="1"/>
</dbReference>
<dbReference type="Pfam" id="PF00860">
    <property type="entry name" value="Xan_ur_permease"/>
    <property type="match status" value="1"/>
</dbReference>
<dbReference type="STRING" id="1121290.CLAOCE_01720"/>
<feature type="transmembrane region" description="Helical" evidence="7">
    <location>
        <begin position="340"/>
        <end position="362"/>
    </location>
</feature>
<dbReference type="RefSeq" id="WP_070109147.1">
    <property type="nucleotide sequence ID" value="NZ_LZFO01000002.1"/>
</dbReference>
<evidence type="ECO:0000256" key="1">
    <source>
        <dbReference type="ARBA" id="ARBA00004141"/>
    </source>
</evidence>
<dbReference type="GO" id="GO:0042907">
    <property type="term" value="F:xanthine transmembrane transporter activity"/>
    <property type="evidence" value="ECO:0007669"/>
    <property type="project" value="TreeGrafter"/>
</dbReference>
<evidence type="ECO:0000256" key="3">
    <source>
        <dbReference type="ARBA" id="ARBA00022448"/>
    </source>
</evidence>
<proteinExistence type="inferred from homology"/>
<feature type="transmembrane region" description="Helical" evidence="7">
    <location>
        <begin position="120"/>
        <end position="141"/>
    </location>
</feature>